<reference evidence="2" key="1">
    <citation type="submission" date="2020-05" db="EMBL/GenBank/DDBJ databases">
        <title>WGS assembly of Panicum virgatum.</title>
        <authorList>
            <person name="Lovell J.T."/>
            <person name="Jenkins J."/>
            <person name="Shu S."/>
            <person name="Juenger T.E."/>
            <person name="Schmutz J."/>
        </authorList>
    </citation>
    <scope>NUCLEOTIDE SEQUENCE</scope>
    <source>
        <strain evidence="2">AP13</strain>
    </source>
</reference>
<evidence type="ECO:0000313" key="2">
    <source>
        <dbReference type="EMBL" id="KAG2649776.1"/>
    </source>
</evidence>
<dbReference type="AlphaFoldDB" id="A0A8T0WVW0"/>
<sequence length="549" mass="62175">MKKQSVLEVQLEHLLCQNGLSKASWCDPLGPCWRRRLHRPLQAGRGPRPRDRRRHRQHRARVRLRSAPRCTRRLERRPHKPVHQVYHHLLLAHGALGAEDGVSGISPTTCSTQCHNSGVTLALCSAIGPLAIHKGYSSWHTNKGYLFEHSQVRYITNAMLLNSMGVVLSSLATTIPDVQKVFEGLLASYPVKLYPLPTTFVDKGPRKSILNVEHVGILPKPPWSLLCLEHGNSKAWSSGWHQFSKTFSLQHTLEGRHAISPHGSLDQFHKSFVSQHCLEELLLNGVHCSMKLMESLLIGKIATYVSDSMATCLWRILLASIWQHRNESSSSLVSNQIMHFAILYAKLMNEGAKDFQLDACFWRGLTCYSDAIVKFASSGYLQINDLDQRNDIDKNKWVLDLDLYCFVFAYGVLQMWLKFSLYLAWLTYSSENVAVHSNDQIARALLNKREVWLKHSNSGSPMFQSTSSEVFTSVLLTKHLVLQFGVSVWCLFSQATDMKLDQINVSYKKLLMIFSWGATYGCKELIICVALDGQHELLITLISAKPQCK</sequence>
<comment type="caution">
    <text evidence="2">The sequence shown here is derived from an EMBL/GenBank/DDBJ whole genome shotgun (WGS) entry which is preliminary data.</text>
</comment>
<gene>
    <name evidence="2" type="ORF">PVAP13_1NG419876</name>
</gene>
<proteinExistence type="predicted"/>
<feature type="region of interest" description="Disordered" evidence="1">
    <location>
        <begin position="40"/>
        <end position="61"/>
    </location>
</feature>
<keyword evidence="3" id="KW-1185">Reference proteome</keyword>
<accession>A0A8T0WVW0</accession>
<dbReference type="OrthoDB" id="717598at2759"/>
<organism evidence="2 3">
    <name type="scientific">Panicum virgatum</name>
    <name type="common">Blackwell switchgrass</name>
    <dbReference type="NCBI Taxonomy" id="38727"/>
    <lineage>
        <taxon>Eukaryota</taxon>
        <taxon>Viridiplantae</taxon>
        <taxon>Streptophyta</taxon>
        <taxon>Embryophyta</taxon>
        <taxon>Tracheophyta</taxon>
        <taxon>Spermatophyta</taxon>
        <taxon>Magnoliopsida</taxon>
        <taxon>Liliopsida</taxon>
        <taxon>Poales</taxon>
        <taxon>Poaceae</taxon>
        <taxon>PACMAD clade</taxon>
        <taxon>Panicoideae</taxon>
        <taxon>Panicodae</taxon>
        <taxon>Paniceae</taxon>
        <taxon>Panicinae</taxon>
        <taxon>Panicum</taxon>
        <taxon>Panicum sect. Hiantes</taxon>
    </lineage>
</organism>
<evidence type="ECO:0000256" key="1">
    <source>
        <dbReference type="SAM" id="MobiDB-lite"/>
    </source>
</evidence>
<protein>
    <submittedName>
        <fullName evidence="2">Uncharacterized protein</fullName>
    </submittedName>
</protein>
<feature type="compositionally biased region" description="Basic residues" evidence="1">
    <location>
        <begin position="50"/>
        <end position="61"/>
    </location>
</feature>
<dbReference type="Proteomes" id="UP000823388">
    <property type="component" value="Chromosome 1N"/>
</dbReference>
<dbReference type="EMBL" id="CM029038">
    <property type="protein sequence ID" value="KAG2649776.1"/>
    <property type="molecule type" value="Genomic_DNA"/>
</dbReference>
<evidence type="ECO:0000313" key="3">
    <source>
        <dbReference type="Proteomes" id="UP000823388"/>
    </source>
</evidence>
<name>A0A8T0WVW0_PANVG</name>